<dbReference type="SUPFAM" id="SSF81383">
    <property type="entry name" value="F-box domain"/>
    <property type="match status" value="1"/>
</dbReference>
<evidence type="ECO:0000313" key="2">
    <source>
        <dbReference type="EMBL" id="EXX59636.1"/>
    </source>
</evidence>
<dbReference type="OrthoDB" id="2334625at2759"/>
<dbReference type="AlphaFoldDB" id="A0A015KJ29"/>
<dbReference type="InterPro" id="IPR036047">
    <property type="entry name" value="F-box-like_dom_sf"/>
</dbReference>
<sequence>MSKLPFECVNEIFEYLDEDKITLYSCLLVNRFWCESAVRILWRNIWNFRYSRTHAPFAIISTLINCLPDESKDFLNKNEITISPPISKPPLFNYASFIKVLSFSELDSIIQHVLENQNFITSLSLDYNKHLIAQEIIKMFMNQISSLKRLEYYLNSYRIIPFNIHFACFPGAKDCLKNLSELCCNSDVYPEFFYQLSQICRNLQSLTIEFQDFISNGLADFISLQNNLKSLNLSSYEKDWTNITPALIKISNTIIKLKVDVRESNAPTSFITSYTNLQELTLMGQTSFKELQNVIFSNLKILKIHFSRPKDEILVKFFENNGKNLEELNIDGIDCSLSSLIVQFCPNLKKISSIFMDNTGCDTLKVIFKGCQHLESIKVWFYDYNSEDKEMLEIITKYSQKNFYELKIYHEMSSNLQPKDLESFLMNWKNRIPITLISIKDDYWNLPLSANKEIMKVIEQYKELGIIQKFGVEVPFE</sequence>
<gene>
    <name evidence="2" type="ORF">RirG_187320</name>
</gene>
<protein>
    <recommendedName>
        <fullName evidence="1">F-box domain-containing protein</fullName>
    </recommendedName>
</protein>
<comment type="caution">
    <text evidence="2">The sequence shown here is derived from an EMBL/GenBank/DDBJ whole genome shotgun (WGS) entry which is preliminary data.</text>
</comment>
<accession>A0A015KJ29</accession>
<organism evidence="2 3">
    <name type="scientific">Rhizophagus irregularis (strain DAOM 197198w)</name>
    <name type="common">Glomus intraradices</name>
    <dbReference type="NCBI Taxonomy" id="1432141"/>
    <lineage>
        <taxon>Eukaryota</taxon>
        <taxon>Fungi</taxon>
        <taxon>Fungi incertae sedis</taxon>
        <taxon>Mucoromycota</taxon>
        <taxon>Glomeromycotina</taxon>
        <taxon>Glomeromycetes</taxon>
        <taxon>Glomerales</taxon>
        <taxon>Glomeraceae</taxon>
        <taxon>Rhizophagus</taxon>
    </lineage>
</organism>
<dbReference type="HOGENOM" id="CLU_028913_0_1_1"/>
<keyword evidence="3" id="KW-1185">Reference proteome</keyword>
<evidence type="ECO:0000313" key="3">
    <source>
        <dbReference type="Proteomes" id="UP000022910"/>
    </source>
</evidence>
<feature type="domain" description="F-box" evidence="1">
    <location>
        <begin position="1"/>
        <end position="45"/>
    </location>
</feature>
<name>A0A015KJ29_RHIIW</name>
<dbReference type="SUPFAM" id="SSF52047">
    <property type="entry name" value="RNI-like"/>
    <property type="match status" value="1"/>
</dbReference>
<dbReference type="Pfam" id="PF12937">
    <property type="entry name" value="F-box-like"/>
    <property type="match status" value="1"/>
</dbReference>
<dbReference type="PROSITE" id="PS50181">
    <property type="entry name" value="FBOX"/>
    <property type="match status" value="1"/>
</dbReference>
<evidence type="ECO:0000259" key="1">
    <source>
        <dbReference type="PROSITE" id="PS50181"/>
    </source>
</evidence>
<dbReference type="InterPro" id="IPR001810">
    <property type="entry name" value="F-box_dom"/>
</dbReference>
<dbReference type="Proteomes" id="UP000022910">
    <property type="component" value="Unassembled WGS sequence"/>
</dbReference>
<proteinExistence type="predicted"/>
<dbReference type="EMBL" id="JEMT01026294">
    <property type="protein sequence ID" value="EXX59636.1"/>
    <property type="molecule type" value="Genomic_DNA"/>
</dbReference>
<reference evidence="2 3" key="1">
    <citation type="submission" date="2014-02" db="EMBL/GenBank/DDBJ databases">
        <title>Single nucleus genome sequencing reveals high similarity among nuclei of an endomycorrhizal fungus.</title>
        <authorList>
            <person name="Lin K."/>
            <person name="Geurts R."/>
            <person name="Zhang Z."/>
            <person name="Limpens E."/>
            <person name="Saunders D.G."/>
            <person name="Mu D."/>
            <person name="Pang E."/>
            <person name="Cao H."/>
            <person name="Cha H."/>
            <person name="Lin T."/>
            <person name="Zhou Q."/>
            <person name="Shang Y."/>
            <person name="Li Y."/>
            <person name="Ivanov S."/>
            <person name="Sharma T."/>
            <person name="Velzen R.V."/>
            <person name="Ruijter N.D."/>
            <person name="Aanen D.K."/>
            <person name="Win J."/>
            <person name="Kamoun S."/>
            <person name="Bisseling T."/>
            <person name="Huang S."/>
        </authorList>
    </citation>
    <scope>NUCLEOTIDE SEQUENCE [LARGE SCALE GENOMIC DNA]</scope>
    <source>
        <strain evidence="3">DAOM197198w</strain>
    </source>
</reference>
<dbReference type="Gene3D" id="3.80.10.10">
    <property type="entry name" value="Ribonuclease Inhibitor"/>
    <property type="match status" value="1"/>
</dbReference>
<dbReference type="InterPro" id="IPR032675">
    <property type="entry name" value="LRR_dom_sf"/>
</dbReference>